<keyword evidence="12" id="KW-1185">Reference proteome</keyword>
<dbReference type="InterPro" id="IPR009045">
    <property type="entry name" value="Zn_M74/Hedgehog-like"/>
</dbReference>
<evidence type="ECO:0000256" key="5">
    <source>
        <dbReference type="ARBA" id="ARBA00022833"/>
    </source>
</evidence>
<dbReference type="Pfam" id="PF08239">
    <property type="entry name" value="SH3_3"/>
    <property type="match status" value="1"/>
</dbReference>
<dbReference type="Proteomes" id="UP000502136">
    <property type="component" value="Chromosome"/>
</dbReference>
<accession>A0A6H2GY61</accession>
<comment type="catalytic activity">
    <reaction evidence="1">
        <text>D-alanyl-D-alanine + H2O = 2 D-alanine</text>
        <dbReference type="Rhea" id="RHEA:20661"/>
        <dbReference type="ChEBI" id="CHEBI:15377"/>
        <dbReference type="ChEBI" id="CHEBI:57416"/>
        <dbReference type="ChEBI" id="CHEBI:57822"/>
        <dbReference type="EC" id="3.4.13.22"/>
    </reaction>
</comment>
<dbReference type="Gene3D" id="2.30.30.40">
    <property type="entry name" value="SH3 Domains"/>
    <property type="match status" value="1"/>
</dbReference>
<name>A0A6H2GY61_9BACL</name>
<dbReference type="GO" id="GO:0008237">
    <property type="term" value="F:metallopeptidase activity"/>
    <property type="evidence" value="ECO:0007669"/>
    <property type="project" value="UniProtKB-KW"/>
</dbReference>
<sequence length="393" mass="42588">MSTRTTRMKLGSAAAWCGLLLALTTACVAGETNDPPPAVPSEATPAIPYEPTPDAPLLQYDNGELELPVEGATGFAPVKLALTSAADAASSPAGSLEPGTAFLILEENGEWWRVSSEDGKTGWLLHRYSFINLPDVIPSIVYDNTNTYAAKFKSSGKSLPDITDQALYPGKTYNARLSRTEYIVPVLYSMSKKIHQAQQKALAEGNSLKIYEGFRPYQVQVAVVDSLTALAARDPLVKAGINTPPWSIRWFIVNGVSNHQMGYGIDLSLVKWETRLERAYGSFAGTEIQGYEEYEMPSPIHELSRASAVFTAGVDSKSETAWKKATYSSSMSEGAMLLQRYCTEAGLTPLASEWWHFNDLQARDQVADRSSNGAFTLQFILSTPPAGGPGALS</sequence>
<dbReference type="AlphaFoldDB" id="A0A6H2GY61"/>
<gene>
    <name evidence="11" type="ORF">HGI30_12760</name>
</gene>
<keyword evidence="9" id="KW-0732">Signal</keyword>
<evidence type="ECO:0000256" key="7">
    <source>
        <dbReference type="ARBA" id="ARBA00023049"/>
    </source>
</evidence>
<dbReference type="GO" id="GO:0046872">
    <property type="term" value="F:metal ion binding"/>
    <property type="evidence" value="ECO:0007669"/>
    <property type="project" value="UniProtKB-KW"/>
</dbReference>
<evidence type="ECO:0000256" key="2">
    <source>
        <dbReference type="ARBA" id="ARBA00022670"/>
    </source>
</evidence>
<dbReference type="KEGG" id="palr:HGI30_12760"/>
<keyword evidence="8" id="KW-0961">Cell wall biogenesis/degradation</keyword>
<dbReference type="GO" id="GO:0071555">
    <property type="term" value="P:cell wall organization"/>
    <property type="evidence" value="ECO:0007669"/>
    <property type="project" value="UniProtKB-KW"/>
</dbReference>
<evidence type="ECO:0000256" key="8">
    <source>
        <dbReference type="ARBA" id="ARBA00023316"/>
    </source>
</evidence>
<evidence type="ECO:0000313" key="12">
    <source>
        <dbReference type="Proteomes" id="UP000502136"/>
    </source>
</evidence>
<evidence type="ECO:0000256" key="9">
    <source>
        <dbReference type="SAM" id="SignalP"/>
    </source>
</evidence>
<evidence type="ECO:0000256" key="3">
    <source>
        <dbReference type="ARBA" id="ARBA00022723"/>
    </source>
</evidence>
<keyword evidence="6" id="KW-0224">Dipeptidase</keyword>
<evidence type="ECO:0000259" key="10">
    <source>
        <dbReference type="Pfam" id="PF08239"/>
    </source>
</evidence>
<dbReference type="SUPFAM" id="SSF55166">
    <property type="entry name" value="Hedgehog/DD-peptidase"/>
    <property type="match status" value="1"/>
</dbReference>
<dbReference type="InterPro" id="IPR000755">
    <property type="entry name" value="A_A_dipeptidase"/>
</dbReference>
<evidence type="ECO:0000256" key="4">
    <source>
        <dbReference type="ARBA" id="ARBA00022801"/>
    </source>
</evidence>
<evidence type="ECO:0000313" key="11">
    <source>
        <dbReference type="EMBL" id="QJC52345.1"/>
    </source>
</evidence>
<keyword evidence="4" id="KW-0378">Hydrolase</keyword>
<reference evidence="11 12" key="1">
    <citation type="submission" date="2020-04" db="EMBL/GenBank/DDBJ databases">
        <title>Novel Paenibacillus strain UniB2 isolated from commercial digestive syrup.</title>
        <authorList>
            <person name="Thorat V."/>
            <person name="Kirdat K."/>
            <person name="Tiwarekar B."/>
            <person name="Yadav A."/>
        </authorList>
    </citation>
    <scope>NUCLEOTIDE SEQUENCE [LARGE SCALE GENOMIC DNA]</scope>
    <source>
        <strain evidence="11 12">UniB2</strain>
    </source>
</reference>
<feature type="chain" id="PRO_5038766033" description="SH3b domain-containing protein" evidence="9">
    <location>
        <begin position="30"/>
        <end position="393"/>
    </location>
</feature>
<feature type="domain" description="SH3b" evidence="10">
    <location>
        <begin position="84"/>
        <end position="128"/>
    </location>
</feature>
<dbReference type="EMBL" id="CP051428">
    <property type="protein sequence ID" value="QJC52345.1"/>
    <property type="molecule type" value="Genomic_DNA"/>
</dbReference>
<dbReference type="Gene3D" id="3.30.1380.10">
    <property type="match status" value="1"/>
</dbReference>
<dbReference type="GO" id="GO:0160237">
    <property type="term" value="F:D-Ala-D-Ala dipeptidase activity"/>
    <property type="evidence" value="ECO:0007669"/>
    <property type="project" value="UniProtKB-EC"/>
</dbReference>
<keyword evidence="3" id="KW-0479">Metal-binding</keyword>
<dbReference type="PANTHER" id="PTHR43126">
    <property type="entry name" value="D-ALANYL-D-ALANINE DIPEPTIDASE"/>
    <property type="match status" value="1"/>
</dbReference>
<feature type="signal peptide" evidence="9">
    <location>
        <begin position="1"/>
        <end position="29"/>
    </location>
</feature>
<dbReference type="PROSITE" id="PS51257">
    <property type="entry name" value="PROKAR_LIPOPROTEIN"/>
    <property type="match status" value="1"/>
</dbReference>
<proteinExistence type="predicted"/>
<dbReference type="InterPro" id="IPR003646">
    <property type="entry name" value="SH3-like_bac-type"/>
</dbReference>
<keyword evidence="2" id="KW-0645">Protease</keyword>
<protein>
    <recommendedName>
        <fullName evidence="10">SH3b domain-containing protein</fullName>
    </recommendedName>
</protein>
<organism evidence="11 12">
    <name type="scientific">Paenibacillus albicereus</name>
    <dbReference type="NCBI Taxonomy" id="2726185"/>
    <lineage>
        <taxon>Bacteria</taxon>
        <taxon>Bacillati</taxon>
        <taxon>Bacillota</taxon>
        <taxon>Bacilli</taxon>
        <taxon>Bacillales</taxon>
        <taxon>Paenibacillaceae</taxon>
        <taxon>Paenibacillus</taxon>
    </lineage>
</organism>
<dbReference type="GO" id="GO:0006508">
    <property type="term" value="P:proteolysis"/>
    <property type="evidence" value="ECO:0007669"/>
    <property type="project" value="UniProtKB-KW"/>
</dbReference>
<keyword evidence="7" id="KW-0482">Metalloprotease</keyword>
<keyword evidence="5" id="KW-0862">Zinc</keyword>
<dbReference type="RefSeq" id="WP_168907906.1">
    <property type="nucleotide sequence ID" value="NZ_CP051428.1"/>
</dbReference>
<evidence type="ECO:0000256" key="6">
    <source>
        <dbReference type="ARBA" id="ARBA00022997"/>
    </source>
</evidence>
<evidence type="ECO:0000256" key="1">
    <source>
        <dbReference type="ARBA" id="ARBA00001362"/>
    </source>
</evidence>